<reference evidence="7" key="1">
    <citation type="submission" date="2020-05" db="EMBL/GenBank/DDBJ databases">
        <authorList>
            <person name="Chiriac C."/>
            <person name="Salcher M."/>
            <person name="Ghai R."/>
            <person name="Kavagutti S V."/>
        </authorList>
    </citation>
    <scope>NUCLEOTIDE SEQUENCE</scope>
</reference>
<dbReference type="SMART" id="SM00448">
    <property type="entry name" value="REC"/>
    <property type="match status" value="1"/>
</dbReference>
<accession>A0A6J7EXZ0</accession>
<dbReference type="CDD" id="cd06170">
    <property type="entry name" value="LuxR_C_like"/>
    <property type="match status" value="1"/>
</dbReference>
<evidence type="ECO:0000313" key="7">
    <source>
        <dbReference type="EMBL" id="CAB4886064.1"/>
    </source>
</evidence>
<evidence type="ECO:0000256" key="2">
    <source>
        <dbReference type="ARBA" id="ARBA00023015"/>
    </source>
</evidence>
<dbReference type="Gene3D" id="3.40.50.2300">
    <property type="match status" value="1"/>
</dbReference>
<dbReference type="PANTHER" id="PTHR43214:SF24">
    <property type="entry name" value="TRANSCRIPTIONAL REGULATORY PROTEIN NARL-RELATED"/>
    <property type="match status" value="1"/>
</dbReference>
<dbReference type="AlphaFoldDB" id="A0A6J7EXZ0"/>
<evidence type="ECO:0000259" key="5">
    <source>
        <dbReference type="PROSITE" id="PS50043"/>
    </source>
</evidence>
<dbReference type="GO" id="GO:0000160">
    <property type="term" value="P:phosphorelay signal transduction system"/>
    <property type="evidence" value="ECO:0007669"/>
    <property type="project" value="InterPro"/>
</dbReference>
<organism evidence="7">
    <name type="scientific">freshwater metagenome</name>
    <dbReference type="NCBI Taxonomy" id="449393"/>
    <lineage>
        <taxon>unclassified sequences</taxon>
        <taxon>metagenomes</taxon>
        <taxon>ecological metagenomes</taxon>
    </lineage>
</organism>
<dbReference type="PRINTS" id="PR00038">
    <property type="entry name" value="HTHLUXR"/>
</dbReference>
<feature type="domain" description="Response regulatory" evidence="6">
    <location>
        <begin position="4"/>
        <end position="124"/>
    </location>
</feature>
<protein>
    <submittedName>
        <fullName evidence="7">Unannotated protein</fullName>
    </submittedName>
</protein>
<dbReference type="Pfam" id="PF00072">
    <property type="entry name" value="Response_reg"/>
    <property type="match status" value="1"/>
</dbReference>
<keyword evidence="1" id="KW-0597">Phosphoprotein</keyword>
<dbReference type="InterPro" id="IPR058245">
    <property type="entry name" value="NreC/VraR/RcsB-like_REC"/>
</dbReference>
<name>A0A6J7EXZ0_9ZZZZ</name>
<keyword evidence="4" id="KW-0804">Transcription</keyword>
<dbReference type="Pfam" id="PF00196">
    <property type="entry name" value="GerE"/>
    <property type="match status" value="1"/>
</dbReference>
<keyword evidence="2" id="KW-0805">Transcription regulation</keyword>
<dbReference type="InterPro" id="IPR039420">
    <property type="entry name" value="WalR-like"/>
</dbReference>
<dbReference type="InterPro" id="IPR001789">
    <property type="entry name" value="Sig_transdc_resp-reg_receiver"/>
</dbReference>
<dbReference type="PROSITE" id="PS50043">
    <property type="entry name" value="HTH_LUXR_2"/>
    <property type="match status" value="1"/>
</dbReference>
<evidence type="ECO:0000256" key="3">
    <source>
        <dbReference type="ARBA" id="ARBA00023125"/>
    </source>
</evidence>
<evidence type="ECO:0000259" key="6">
    <source>
        <dbReference type="PROSITE" id="PS50110"/>
    </source>
</evidence>
<dbReference type="SUPFAM" id="SSF46894">
    <property type="entry name" value="C-terminal effector domain of the bipartite response regulators"/>
    <property type="match status" value="1"/>
</dbReference>
<dbReference type="SMART" id="SM00421">
    <property type="entry name" value="HTH_LUXR"/>
    <property type="match status" value="1"/>
</dbReference>
<evidence type="ECO:0000256" key="4">
    <source>
        <dbReference type="ARBA" id="ARBA00023163"/>
    </source>
</evidence>
<evidence type="ECO:0000256" key="1">
    <source>
        <dbReference type="ARBA" id="ARBA00022553"/>
    </source>
</evidence>
<dbReference type="InterPro" id="IPR000792">
    <property type="entry name" value="Tscrpt_reg_LuxR_C"/>
</dbReference>
<dbReference type="PROSITE" id="PS00622">
    <property type="entry name" value="HTH_LUXR_1"/>
    <property type="match status" value="1"/>
</dbReference>
<dbReference type="SUPFAM" id="SSF52172">
    <property type="entry name" value="CheY-like"/>
    <property type="match status" value="1"/>
</dbReference>
<keyword evidence="3" id="KW-0238">DNA-binding</keyword>
<dbReference type="GO" id="GO:0006355">
    <property type="term" value="P:regulation of DNA-templated transcription"/>
    <property type="evidence" value="ECO:0007669"/>
    <property type="project" value="InterPro"/>
</dbReference>
<dbReference type="PANTHER" id="PTHR43214">
    <property type="entry name" value="TWO-COMPONENT RESPONSE REGULATOR"/>
    <property type="match status" value="1"/>
</dbReference>
<dbReference type="EMBL" id="CAFBLX010000068">
    <property type="protein sequence ID" value="CAB4886064.1"/>
    <property type="molecule type" value="Genomic_DNA"/>
</dbReference>
<dbReference type="InterPro" id="IPR011006">
    <property type="entry name" value="CheY-like_superfamily"/>
</dbReference>
<feature type="domain" description="HTH luxR-type" evidence="5">
    <location>
        <begin position="147"/>
        <end position="212"/>
    </location>
</feature>
<dbReference type="GO" id="GO:0003677">
    <property type="term" value="F:DNA binding"/>
    <property type="evidence" value="ECO:0007669"/>
    <property type="project" value="UniProtKB-KW"/>
</dbReference>
<proteinExistence type="predicted"/>
<dbReference type="CDD" id="cd17535">
    <property type="entry name" value="REC_NarL-like"/>
    <property type="match status" value="1"/>
</dbReference>
<sequence length="215" mass="22715">MSIRIVIADDQASVREALATMLDLIDDITVVSTATDGDSAVAAVQAAMSTESLDVVLMDLRMPGTDGIEATRILKGLFPDLPVVVLTTFSDERSILDALGAGARGYLTKDAGRVEIAAALRAAAAGQSVLNPEVQARLLGAVEHSRPPEIPAGLTPREVEVLRAIAAGLSNREIAQQMFVSEATVKTHINHLFAKARLRDRAQAVHFAFTHGLAG</sequence>
<dbReference type="InterPro" id="IPR016032">
    <property type="entry name" value="Sig_transdc_resp-reg_C-effctor"/>
</dbReference>
<gene>
    <name evidence="7" type="ORF">UFOPK3472_01302</name>
</gene>
<dbReference type="PROSITE" id="PS50110">
    <property type="entry name" value="RESPONSE_REGULATORY"/>
    <property type="match status" value="1"/>
</dbReference>